<evidence type="ECO:0000313" key="2">
    <source>
        <dbReference type="EMBL" id="AOM83620.1"/>
    </source>
</evidence>
<dbReference type="InterPro" id="IPR002933">
    <property type="entry name" value="Peptidase_M20"/>
</dbReference>
<dbReference type="Proteomes" id="UP000094463">
    <property type="component" value="Chromosome"/>
</dbReference>
<evidence type="ECO:0000313" key="3">
    <source>
        <dbReference type="Proteomes" id="UP000094463"/>
    </source>
</evidence>
<dbReference type="SUPFAM" id="SSF53187">
    <property type="entry name" value="Zn-dependent exopeptidases"/>
    <property type="match status" value="1"/>
</dbReference>
<dbReference type="PATRIC" id="fig|632773.3.peg.2382"/>
<dbReference type="AlphaFoldDB" id="A0A1D7QX84"/>
<gene>
    <name evidence="2" type="primary">ylmB</name>
    <name evidence="2" type="ORF">BBEV_2262</name>
</gene>
<dbReference type="Pfam" id="PF01546">
    <property type="entry name" value="Peptidase_M20"/>
    <property type="match status" value="1"/>
</dbReference>
<name>A0A1D7QX84_9BACI</name>
<reference evidence="2 3" key="1">
    <citation type="submission" date="2015-08" db="EMBL/GenBank/DDBJ databases">
        <title>The complete genome sequence of Bacillus beveridgei MLTeJB.</title>
        <authorList>
            <person name="Hanson T.E."/>
            <person name="Mesa C."/>
            <person name="Basesman S.M."/>
            <person name="Oremland R.S."/>
        </authorList>
    </citation>
    <scope>NUCLEOTIDE SEQUENCE [LARGE SCALE GENOMIC DNA]</scope>
    <source>
        <strain evidence="2 3">MLTeJB</strain>
    </source>
</reference>
<dbReference type="PANTHER" id="PTHR43808">
    <property type="entry name" value="ACETYLORNITHINE DEACETYLASE"/>
    <property type="match status" value="1"/>
</dbReference>
<organism evidence="2 3">
    <name type="scientific">Salisediminibacterium beveridgei</name>
    <dbReference type="NCBI Taxonomy" id="632773"/>
    <lineage>
        <taxon>Bacteria</taxon>
        <taxon>Bacillati</taxon>
        <taxon>Bacillota</taxon>
        <taxon>Bacilli</taxon>
        <taxon>Bacillales</taxon>
        <taxon>Bacillaceae</taxon>
        <taxon>Salisediminibacterium</taxon>
    </lineage>
</organism>
<dbReference type="PANTHER" id="PTHR43808:SF24">
    <property type="entry name" value="N-FORMYL-4-AMINO-5-AMINOMETHYL-2-METHYLPYRIMIDINE DEFORMYLASE"/>
    <property type="match status" value="1"/>
</dbReference>
<dbReference type="GO" id="GO:0016787">
    <property type="term" value="F:hydrolase activity"/>
    <property type="evidence" value="ECO:0007669"/>
    <property type="project" value="InterPro"/>
</dbReference>
<dbReference type="EMBL" id="CP012502">
    <property type="protein sequence ID" value="AOM83620.1"/>
    <property type="molecule type" value="Genomic_DNA"/>
</dbReference>
<dbReference type="STRING" id="632773.BBEV_2262"/>
<feature type="region of interest" description="Disordered" evidence="1">
    <location>
        <begin position="219"/>
        <end position="250"/>
    </location>
</feature>
<dbReference type="Gene3D" id="3.40.630.10">
    <property type="entry name" value="Zn peptidases"/>
    <property type="match status" value="1"/>
</dbReference>
<feature type="compositionally biased region" description="Basic and acidic residues" evidence="1">
    <location>
        <begin position="231"/>
        <end position="242"/>
    </location>
</feature>
<accession>A0A1D7QX84</accession>
<protein>
    <submittedName>
        <fullName evidence="2">N-formyl-4-amino-5-aminomethyl-2-methylpyrimidine deformylase</fullName>
    </submittedName>
</protein>
<dbReference type="InterPro" id="IPR050072">
    <property type="entry name" value="Peptidase_M20A"/>
</dbReference>
<keyword evidence="3" id="KW-1185">Reference proteome</keyword>
<proteinExistence type="predicted"/>
<dbReference type="KEGG" id="bbev:BBEV_2262"/>
<evidence type="ECO:0000256" key="1">
    <source>
        <dbReference type="SAM" id="MobiDB-lite"/>
    </source>
</evidence>
<sequence>MWMVQEGRLEQVLKDIDAKKEDMITLAKKLISYETPAPPARNTADAQAFVQDYLNDCAFTTEKWDVYPNDPNVVGTKKGHDSSHFQSLIINGHMDVAEVRPDENWETDPFDPIVKENRLMGRGAADMKGGLAASLFVLRLFHEQGIELSGDVIFQSVIGEEVGEAGTLQCCRRGYTADFALVVDTSHLHIQGQGGVVTGWITIKDPQTYHDANRRQMIHAGGRHAPGGKRHREDDGDDREPADPGAPLGSFEALSRLSAGNEHHQSRGHRRGKTCGFYCR</sequence>